<protein>
    <submittedName>
        <fullName evidence="1">Uncharacterized protein</fullName>
    </submittedName>
</protein>
<keyword evidence="2" id="KW-1185">Reference proteome</keyword>
<dbReference type="AlphaFoldDB" id="A0A4V2G5P9"/>
<dbReference type="EMBL" id="SHKX01000012">
    <property type="protein sequence ID" value="RZU45176.1"/>
    <property type="molecule type" value="Genomic_DNA"/>
</dbReference>
<proteinExistence type="predicted"/>
<dbReference type="Proteomes" id="UP000292423">
    <property type="component" value="Unassembled WGS sequence"/>
</dbReference>
<accession>A0A4V2G5P9</accession>
<evidence type="ECO:0000313" key="2">
    <source>
        <dbReference type="Proteomes" id="UP000292423"/>
    </source>
</evidence>
<organism evidence="1 2">
    <name type="scientific">Fluviicoccus keumensis</name>
    <dbReference type="NCBI Taxonomy" id="1435465"/>
    <lineage>
        <taxon>Bacteria</taxon>
        <taxon>Pseudomonadati</taxon>
        <taxon>Pseudomonadota</taxon>
        <taxon>Gammaproteobacteria</taxon>
        <taxon>Moraxellales</taxon>
        <taxon>Moraxellaceae</taxon>
        <taxon>Fluviicoccus</taxon>
    </lineage>
</organism>
<name>A0A4V2G5P9_9GAMM</name>
<reference evidence="1 2" key="1">
    <citation type="submission" date="2019-02" db="EMBL/GenBank/DDBJ databases">
        <title>Genomic Encyclopedia of Type Strains, Phase IV (KMG-IV): sequencing the most valuable type-strain genomes for metagenomic binning, comparative biology and taxonomic classification.</title>
        <authorList>
            <person name="Goeker M."/>
        </authorList>
    </citation>
    <scope>NUCLEOTIDE SEQUENCE [LARGE SCALE GENOMIC DNA]</scope>
    <source>
        <strain evidence="1 2">DSM 105135</strain>
    </source>
</reference>
<gene>
    <name evidence="1" type="ORF">EV700_1989</name>
</gene>
<comment type="caution">
    <text evidence="1">The sequence shown here is derived from an EMBL/GenBank/DDBJ whole genome shotgun (WGS) entry which is preliminary data.</text>
</comment>
<evidence type="ECO:0000313" key="1">
    <source>
        <dbReference type="EMBL" id="RZU45176.1"/>
    </source>
</evidence>
<sequence>MLGEPANGLVFSVGMRSLGRNRLQVYDVEHPFWWGEFDFEPDESRLWRLAGLDVRITRSDSEWVIETLRSSSQHEDVQDWELQAPSPTPLAGSSPSRYLFTRTTPRLRVLPSLADRSVVIKPVTPLYIPAGQSATLFVSTPVWLQIRHDAGTVPLLDLPVIRPSDTWFGPTPAQGRLCYSTKVFGRTDLGQLPVRPFRAMTPVAISNDSPETMQVERLCMPVPSLDIYSATDGRLWTPGLLVDRLPGSRQIRVRLDTRMHEAAGVVRLLSRAREHDADTLSRMFEHFLG</sequence>